<dbReference type="Pfam" id="PF23493">
    <property type="entry name" value="CysS_C"/>
    <property type="match status" value="1"/>
</dbReference>
<evidence type="ECO:0000313" key="4">
    <source>
        <dbReference type="EMBL" id="GLH97286.1"/>
    </source>
</evidence>
<keyword evidence="5" id="KW-1185">Reference proteome</keyword>
<dbReference type="Pfam" id="PF23494">
    <property type="entry name" value="bPH_10"/>
    <property type="match status" value="1"/>
</dbReference>
<dbReference type="EMBL" id="BSDI01000009">
    <property type="protein sequence ID" value="GLH97286.1"/>
    <property type="molecule type" value="Genomic_DNA"/>
</dbReference>
<feature type="domain" description="Cysteinyl-tRNA ligase anticodon binding" evidence="2">
    <location>
        <begin position="176"/>
        <end position="226"/>
    </location>
</feature>
<dbReference type="InterPro" id="IPR057798">
    <property type="entry name" value="PH_YqeB"/>
</dbReference>
<gene>
    <name evidence="4" type="primary">yqeB</name>
    <name evidence="4" type="ORF">Pa4123_25610</name>
</gene>
<keyword evidence="1" id="KW-0472">Membrane</keyword>
<comment type="caution">
    <text evidence="4">The sequence shown here is derived from an EMBL/GenBank/DDBJ whole genome shotgun (WGS) entry which is preliminary data.</text>
</comment>
<feature type="transmembrane region" description="Helical" evidence="1">
    <location>
        <begin position="65"/>
        <end position="86"/>
    </location>
</feature>
<keyword evidence="1" id="KW-0812">Transmembrane</keyword>
<feature type="domain" description="YqeB PH" evidence="3">
    <location>
        <begin position="9"/>
        <end position="159"/>
    </location>
</feature>
<dbReference type="Proteomes" id="UP001144280">
    <property type="component" value="Unassembled WGS sequence"/>
</dbReference>
<evidence type="ECO:0000259" key="2">
    <source>
        <dbReference type="Pfam" id="PF23493"/>
    </source>
</evidence>
<keyword evidence="1" id="KW-1133">Transmembrane helix</keyword>
<dbReference type="RefSeq" id="WP_281894995.1">
    <property type="nucleotide sequence ID" value="NZ_BSDI01000009.1"/>
</dbReference>
<protein>
    <recommendedName>
        <fullName evidence="6">DUF308 domain-containing protein</fullName>
    </recommendedName>
</protein>
<sequence>MLGELRNETVVSYPAWAWGLVWAGFPLAGAGIGWLLKAVAGWIAELPWAPLKGVFEAVDKLDEPLATIGALAIGGLAGLVFAFLAAAEALTVTVSSGQAVLARAGKSRAVPRASVQVVFLDGKHLVLLGQAGEELAREPSDLEANRVREAFRQYGYPWRDGGDPYRDEYRRWVPETPELPSGADALLKARAKAIGKGDSSDAADLRAELVKLGVVVRDEKKRQYVRVVR</sequence>
<evidence type="ECO:0000256" key="1">
    <source>
        <dbReference type="SAM" id="Phobius"/>
    </source>
</evidence>
<name>A0ABQ5QRM7_9ACTN</name>
<feature type="transmembrane region" description="Helical" evidence="1">
    <location>
        <begin position="20"/>
        <end position="44"/>
    </location>
</feature>
<evidence type="ECO:0008006" key="6">
    <source>
        <dbReference type="Google" id="ProtNLM"/>
    </source>
</evidence>
<accession>A0ABQ5QRM7</accession>
<evidence type="ECO:0000259" key="3">
    <source>
        <dbReference type="Pfam" id="PF23494"/>
    </source>
</evidence>
<evidence type="ECO:0000313" key="5">
    <source>
        <dbReference type="Proteomes" id="UP001144280"/>
    </source>
</evidence>
<reference evidence="4" key="1">
    <citation type="submission" date="2022-12" db="EMBL/GenBank/DDBJ databases">
        <title>New Phytohabitans aurantiacus sp. RD004123 nov., an actinomycete isolated from soil.</title>
        <authorList>
            <person name="Triningsih D.W."/>
            <person name="Harunari E."/>
            <person name="Igarashi Y."/>
        </authorList>
    </citation>
    <scope>NUCLEOTIDE SEQUENCE</scope>
    <source>
        <strain evidence="4">RD004123</strain>
    </source>
</reference>
<dbReference type="InterPro" id="IPR056411">
    <property type="entry name" value="CysS_C"/>
</dbReference>
<proteinExistence type="predicted"/>
<organism evidence="4 5">
    <name type="scientific">Phytohabitans aurantiacus</name>
    <dbReference type="NCBI Taxonomy" id="3016789"/>
    <lineage>
        <taxon>Bacteria</taxon>
        <taxon>Bacillati</taxon>
        <taxon>Actinomycetota</taxon>
        <taxon>Actinomycetes</taxon>
        <taxon>Micromonosporales</taxon>
        <taxon>Micromonosporaceae</taxon>
    </lineage>
</organism>